<feature type="coiled-coil region" evidence="1">
    <location>
        <begin position="170"/>
        <end position="242"/>
    </location>
</feature>
<evidence type="ECO:0000313" key="2">
    <source>
        <dbReference type="EMBL" id="KYQ58160.1"/>
    </source>
</evidence>
<organism evidence="2 3">
    <name type="scientific">Mycetomoellerius zeteki</name>
    <dbReference type="NCBI Taxonomy" id="64791"/>
    <lineage>
        <taxon>Eukaryota</taxon>
        <taxon>Metazoa</taxon>
        <taxon>Ecdysozoa</taxon>
        <taxon>Arthropoda</taxon>
        <taxon>Hexapoda</taxon>
        <taxon>Insecta</taxon>
        <taxon>Pterygota</taxon>
        <taxon>Neoptera</taxon>
        <taxon>Endopterygota</taxon>
        <taxon>Hymenoptera</taxon>
        <taxon>Apocrita</taxon>
        <taxon>Aculeata</taxon>
        <taxon>Formicoidea</taxon>
        <taxon>Formicidae</taxon>
        <taxon>Myrmicinae</taxon>
        <taxon>Mycetomoellerius</taxon>
    </lineage>
</organism>
<keyword evidence="1" id="KW-0175">Coiled coil</keyword>
<proteinExistence type="predicted"/>
<dbReference type="STRING" id="64791.A0A151XCX2"/>
<feature type="coiled-coil region" evidence="1">
    <location>
        <begin position="288"/>
        <end position="325"/>
    </location>
</feature>
<feature type="coiled-coil region" evidence="1">
    <location>
        <begin position="354"/>
        <end position="388"/>
    </location>
</feature>
<protein>
    <submittedName>
        <fullName evidence="2">Protein fantom</fullName>
    </submittedName>
</protein>
<feature type="coiled-coil region" evidence="1">
    <location>
        <begin position="88"/>
        <end position="117"/>
    </location>
</feature>
<keyword evidence="3" id="KW-1185">Reference proteome</keyword>
<dbReference type="InterPro" id="IPR031139">
    <property type="entry name" value="RPGRIP1_fam"/>
</dbReference>
<dbReference type="EMBL" id="KQ982298">
    <property type="protein sequence ID" value="KYQ58160.1"/>
    <property type="molecule type" value="Genomic_DNA"/>
</dbReference>
<sequence length="535" mass="61268">MADDPNRDILPVKEGSCVDTIISAYIDPRERHLVCKLDRYQLEDKYLRLLDEASNLKKLSNCQEDKIKRLGTKLIRLAGNPRSCGLMLDIANDRNKTAALELENTKLKEKIAVMRNQLLSHTMSGRSSSRSRNLVRPSSSGLVTCRSENNRVRAPSCQCIVGAGDDDNDMRNYLVKIEKLEAQKKDMTYRIMELEKELAHLTNNQKEKVAENVEYIRVWRQMKQLNDKLMITQEKNTALTTEINDLKTTLELTTKNNQEIVAVLSSERTRIAEIDDQMLKAKNSQFTLREKDEQIRDLMNEIKILQQHNNELIALTSKYGQFELENIELKKRLCDDAQEQQTLRAAFNNEQANIIALKATNERLLAKLQELQTNIDVLTVQLASLHTQNKKQDFTITVPSDVEQCKKCCEMYDKIMQLEKTVGNTREDWQSVDKSVQTIVITSTREQDAMIISNNENKTSSQSPLKEWKTNQEANGTSVLSREKILKLLDQAQINTPLDASRITPKKECTGILDVAQRHRQVVSLEKLLFGDSNC</sequence>
<name>A0A151XCX2_9HYME</name>
<evidence type="ECO:0000313" key="3">
    <source>
        <dbReference type="Proteomes" id="UP000075809"/>
    </source>
</evidence>
<dbReference type="AlphaFoldDB" id="A0A151XCX2"/>
<dbReference type="PANTHER" id="PTHR14240">
    <property type="entry name" value="RETINITIS PIGMENTOSA GTPASE REGULATOR-INTERACTING PROTEIN"/>
    <property type="match status" value="1"/>
</dbReference>
<accession>A0A151XCX2</accession>
<reference evidence="2 3" key="1">
    <citation type="submission" date="2015-09" db="EMBL/GenBank/DDBJ databases">
        <title>Trachymyrmex zeteki WGS genome.</title>
        <authorList>
            <person name="Nygaard S."/>
            <person name="Hu H."/>
            <person name="Boomsma J."/>
            <person name="Zhang G."/>
        </authorList>
    </citation>
    <scope>NUCLEOTIDE SEQUENCE [LARGE SCALE GENOMIC DNA]</scope>
    <source>
        <strain evidence="2">Tzet28-1</strain>
        <tissue evidence="2">Whole body</tissue>
    </source>
</reference>
<evidence type="ECO:0000256" key="1">
    <source>
        <dbReference type="SAM" id="Coils"/>
    </source>
</evidence>
<dbReference type="Proteomes" id="UP000075809">
    <property type="component" value="Unassembled WGS sequence"/>
</dbReference>
<gene>
    <name evidence="2" type="ORF">ALC60_02892</name>
</gene>